<gene>
    <name evidence="1" type="ORF">WT44_07625</name>
</gene>
<sequence>MEKKERTQSIIENFRGNCDEFVMLKGVLCASHQFDSAGDKAYRELIDTLMIAKRMDELRACKHAPPNNRSRC</sequence>
<comment type="caution">
    <text evidence="1">The sequence shown here is derived from an EMBL/GenBank/DDBJ whole genome shotgun (WGS) entry which is preliminary data.</text>
</comment>
<protein>
    <submittedName>
        <fullName evidence="1">Uncharacterized protein</fullName>
    </submittedName>
</protein>
<proteinExistence type="predicted"/>
<accession>A0A104UN33</accession>
<dbReference type="RefSeq" id="WP_059891489.1">
    <property type="nucleotide sequence ID" value="NZ_LPAO01000035.1"/>
</dbReference>
<organism evidence="1">
    <name type="scientific">Burkholderia stagnalis</name>
    <dbReference type="NCBI Taxonomy" id="1503054"/>
    <lineage>
        <taxon>Bacteria</taxon>
        <taxon>Pseudomonadati</taxon>
        <taxon>Pseudomonadota</taxon>
        <taxon>Betaproteobacteria</taxon>
        <taxon>Burkholderiales</taxon>
        <taxon>Burkholderiaceae</taxon>
        <taxon>Burkholderia</taxon>
        <taxon>Burkholderia cepacia complex</taxon>
    </lineage>
</organism>
<dbReference type="EMBL" id="LPHB01000025">
    <property type="protein sequence ID" value="KWA66091.1"/>
    <property type="molecule type" value="Genomic_DNA"/>
</dbReference>
<name>A0A104UN33_9BURK</name>
<evidence type="ECO:0000313" key="1">
    <source>
        <dbReference type="EMBL" id="KWA66091.1"/>
    </source>
</evidence>
<reference evidence="1 2" key="1">
    <citation type="submission" date="2015-11" db="EMBL/GenBank/DDBJ databases">
        <title>Expanding the genomic diversity of Burkholderia species for the development of highly accurate diagnostics.</title>
        <authorList>
            <person name="Sahl J."/>
            <person name="Keim P."/>
            <person name="Wagner D."/>
        </authorList>
    </citation>
    <scope>NUCLEOTIDE SEQUENCE [LARGE SCALE GENOMIC DNA]</scope>
    <source>
        <strain evidence="1 2">MSMB1960WGS</strain>
    </source>
</reference>
<dbReference type="AlphaFoldDB" id="A0A104UN33"/>
<evidence type="ECO:0000313" key="2">
    <source>
        <dbReference type="Proteomes" id="UP000068603"/>
    </source>
</evidence>
<dbReference type="Proteomes" id="UP000068603">
    <property type="component" value="Unassembled WGS sequence"/>
</dbReference>